<evidence type="ECO:0000256" key="6">
    <source>
        <dbReference type="ARBA" id="ARBA00038999"/>
    </source>
</evidence>
<dbReference type="STRING" id="644358.A0A0C4DYZ5"/>
<feature type="domain" description="Protein kinase" evidence="11">
    <location>
        <begin position="28"/>
        <end position="292"/>
    </location>
</feature>
<reference evidence="13" key="4">
    <citation type="journal article" date="2015" name="G3 (Bethesda)">
        <title>Genome sequences of three phytopathogenic species of the Magnaporthaceae family of fungi.</title>
        <authorList>
            <person name="Okagaki L.H."/>
            <person name="Nunes C.C."/>
            <person name="Sailsbery J."/>
            <person name="Clay B."/>
            <person name="Brown D."/>
            <person name="John T."/>
            <person name="Oh Y."/>
            <person name="Young N."/>
            <person name="Fitzgerald M."/>
            <person name="Haas B.J."/>
            <person name="Zeng Q."/>
            <person name="Young S."/>
            <person name="Adiconis X."/>
            <person name="Fan L."/>
            <person name="Levin J.Z."/>
            <person name="Mitchell T.K."/>
            <person name="Okubara P.A."/>
            <person name="Farman M.L."/>
            <person name="Kohn L.M."/>
            <person name="Birren B."/>
            <person name="Ma L.-J."/>
            <person name="Dean R.A."/>
        </authorList>
    </citation>
    <scope>NUCLEOTIDE SEQUENCE</scope>
    <source>
        <strain evidence="13">ATCC 64411 / 73-15</strain>
    </source>
</reference>
<keyword evidence="12" id="KW-0723">Serine/threonine-protein kinase</keyword>
<feature type="compositionally biased region" description="Low complexity" evidence="10">
    <location>
        <begin position="394"/>
        <end position="405"/>
    </location>
</feature>
<keyword evidence="4" id="KW-0067">ATP-binding</keyword>
<dbReference type="Pfam" id="PF00069">
    <property type="entry name" value="Pkinase"/>
    <property type="match status" value="1"/>
</dbReference>
<dbReference type="PANTHER" id="PTHR48013:SF9">
    <property type="entry name" value="DUAL SPECIFICITY MITOGEN-ACTIVATED PROTEIN KINASE KINASE 5"/>
    <property type="match status" value="1"/>
</dbReference>
<dbReference type="eggNOG" id="KOG0615">
    <property type="taxonomic scope" value="Eukaryota"/>
</dbReference>
<dbReference type="SMART" id="SM00220">
    <property type="entry name" value="S_TKc"/>
    <property type="match status" value="1"/>
</dbReference>
<dbReference type="Proteomes" id="UP000011715">
    <property type="component" value="Unassembled WGS sequence"/>
</dbReference>
<evidence type="ECO:0000256" key="2">
    <source>
        <dbReference type="ARBA" id="ARBA00022741"/>
    </source>
</evidence>
<reference evidence="13" key="5">
    <citation type="submission" date="2015-06" db="UniProtKB">
        <authorList>
            <consortium name="EnsemblFungi"/>
        </authorList>
    </citation>
    <scope>IDENTIFICATION</scope>
    <source>
        <strain evidence="13">ATCC 64411</strain>
    </source>
</reference>
<evidence type="ECO:0000259" key="11">
    <source>
        <dbReference type="PROSITE" id="PS50011"/>
    </source>
</evidence>
<keyword evidence="14" id="KW-1185">Reference proteome</keyword>
<organism evidence="13 14">
    <name type="scientific">Magnaporthiopsis poae (strain ATCC 64411 / 73-15)</name>
    <name type="common">Kentucky bluegrass fungus</name>
    <name type="synonym">Magnaporthe poae</name>
    <dbReference type="NCBI Taxonomy" id="644358"/>
    <lineage>
        <taxon>Eukaryota</taxon>
        <taxon>Fungi</taxon>
        <taxon>Dikarya</taxon>
        <taxon>Ascomycota</taxon>
        <taxon>Pezizomycotina</taxon>
        <taxon>Sordariomycetes</taxon>
        <taxon>Sordariomycetidae</taxon>
        <taxon>Magnaporthales</taxon>
        <taxon>Magnaporthaceae</taxon>
        <taxon>Magnaporthiopsis</taxon>
    </lineage>
</organism>
<name>A0A0C4DYZ5_MAGP6</name>
<dbReference type="InterPro" id="IPR000719">
    <property type="entry name" value="Prot_kinase_dom"/>
</dbReference>
<dbReference type="InterPro" id="IPR011009">
    <property type="entry name" value="Kinase-like_dom_sf"/>
</dbReference>
<dbReference type="GO" id="GO:0004708">
    <property type="term" value="F:MAP kinase kinase activity"/>
    <property type="evidence" value="ECO:0007669"/>
    <property type="project" value="UniProtKB-EC"/>
</dbReference>
<sequence>MGNNCVRHTFLRPGRSAGERFVKVEEQWVREAKLGEGAHGIVYRERLEGHATLRAVKEIKKNACAELDYSRELEANVKFSHFKYAHCFVISHGWFEIGDSIFISMEYLALGNLEGHISQPLAEIEARSISSQVLEGLKYMHENDFVHRDLKPGNIMVASKTPEWFVKISDFGVSKRQLAEATLQYTSKWLSVNYAAPEQFGFKDIATSARKSPFAMDIWSLGAVAFRLLTNSVPFQLGDLTAYVGGRQDTFPISKLQASGVSEEGIRFVVMAMRPLPESRPSASDAPGHPWFSTKLAPAPRSQGPSDGQAGTVHEDTQDSDVSGVWTTARAERATDGYSTQESDASGVWTTARAERAPDEHLTHASAGLGNPQAIHLCGGSSTQVPKPRPRSAGPQQQQPTPGDGSEASPLAAGLTAKIGAVSPGDLFDFGAPTPQDPSLDQYPINTTRLRPATGENTPGRSRTPSVTQRPSLVGAHYMGEHLPRPPDHGGSGGAGGRIRNFFRRWGKARGSTGTADTAEELTGASRGGSRNGDLVEGPKDSVGSSRARTPSHAPRSAPSSLLSNDDRLTFYHEGIYTFETVADPTAHHGETIFAFETVEDPTAHDGETIFAFETVGTQS</sequence>
<evidence type="ECO:0000313" key="12">
    <source>
        <dbReference type="EMBL" id="KLU86264.1"/>
    </source>
</evidence>
<feature type="compositionally biased region" description="Basic and acidic residues" evidence="10">
    <location>
        <begin position="479"/>
        <end position="488"/>
    </location>
</feature>
<keyword evidence="3 12" id="KW-0418">Kinase</keyword>
<accession>A0A0C4DYZ5</accession>
<dbReference type="InterPro" id="IPR008271">
    <property type="entry name" value="Ser/Thr_kinase_AS"/>
</dbReference>
<proteinExistence type="inferred from homology"/>
<dbReference type="EnsemblFungi" id="MAPG_05280T0">
    <property type="protein sequence ID" value="MAPG_05280T0"/>
    <property type="gene ID" value="MAPG_05280"/>
</dbReference>
<dbReference type="VEuPathDB" id="FungiDB:MAPG_05280"/>
<dbReference type="EMBL" id="ADBL01001248">
    <property type="status" value="NOT_ANNOTATED_CDS"/>
    <property type="molecule type" value="Genomic_DNA"/>
</dbReference>
<dbReference type="Gene3D" id="1.10.510.10">
    <property type="entry name" value="Transferase(Phosphotransferase) domain 1"/>
    <property type="match status" value="1"/>
</dbReference>
<dbReference type="OrthoDB" id="10252171at2759"/>
<dbReference type="GO" id="GO:0004674">
    <property type="term" value="F:protein serine/threonine kinase activity"/>
    <property type="evidence" value="ECO:0007669"/>
    <property type="project" value="UniProtKB-KW"/>
</dbReference>
<dbReference type="EMBL" id="GL876969">
    <property type="protein sequence ID" value="KLU86264.1"/>
    <property type="molecule type" value="Genomic_DNA"/>
</dbReference>
<dbReference type="AlphaFoldDB" id="A0A0C4DYZ5"/>
<comment type="catalytic activity">
    <reaction evidence="7">
        <text>L-seryl-[protein] + ATP = O-phospho-L-seryl-[protein] + ADP + H(+)</text>
        <dbReference type="Rhea" id="RHEA:17989"/>
        <dbReference type="Rhea" id="RHEA-COMP:9863"/>
        <dbReference type="Rhea" id="RHEA-COMP:11604"/>
        <dbReference type="ChEBI" id="CHEBI:15378"/>
        <dbReference type="ChEBI" id="CHEBI:29999"/>
        <dbReference type="ChEBI" id="CHEBI:30616"/>
        <dbReference type="ChEBI" id="CHEBI:83421"/>
        <dbReference type="ChEBI" id="CHEBI:456216"/>
        <dbReference type="EC" id="2.7.12.2"/>
    </reaction>
</comment>
<feature type="compositionally biased region" description="Polar residues" evidence="10">
    <location>
        <begin position="444"/>
        <end position="471"/>
    </location>
</feature>
<dbReference type="EC" id="2.7.12.2" evidence="6"/>
<comment type="catalytic activity">
    <reaction evidence="9">
        <text>L-tyrosyl-[protein] + ATP = O-phospho-L-tyrosyl-[protein] + ADP + H(+)</text>
        <dbReference type="Rhea" id="RHEA:10596"/>
        <dbReference type="Rhea" id="RHEA-COMP:10136"/>
        <dbReference type="Rhea" id="RHEA-COMP:20101"/>
        <dbReference type="ChEBI" id="CHEBI:15378"/>
        <dbReference type="ChEBI" id="CHEBI:30616"/>
        <dbReference type="ChEBI" id="CHEBI:46858"/>
        <dbReference type="ChEBI" id="CHEBI:61978"/>
        <dbReference type="ChEBI" id="CHEBI:456216"/>
        <dbReference type="EC" id="2.7.12.2"/>
    </reaction>
</comment>
<dbReference type="PROSITE" id="PS00108">
    <property type="entry name" value="PROTEIN_KINASE_ST"/>
    <property type="match status" value="1"/>
</dbReference>
<feature type="region of interest" description="Disordered" evidence="10">
    <location>
        <begin position="427"/>
        <end position="564"/>
    </location>
</feature>
<evidence type="ECO:0000256" key="4">
    <source>
        <dbReference type="ARBA" id="ARBA00022840"/>
    </source>
</evidence>
<evidence type="ECO:0000313" key="13">
    <source>
        <dbReference type="EnsemblFungi" id="MAPG_05280T0"/>
    </source>
</evidence>
<reference evidence="12" key="3">
    <citation type="submission" date="2011-03" db="EMBL/GenBank/DDBJ databases">
        <title>Annotation of Magnaporthe poae ATCC 64411.</title>
        <authorList>
            <person name="Ma L.-J."/>
            <person name="Dead R."/>
            <person name="Young S.K."/>
            <person name="Zeng Q."/>
            <person name="Gargeya S."/>
            <person name="Fitzgerald M."/>
            <person name="Haas B."/>
            <person name="Abouelleil A."/>
            <person name="Alvarado L."/>
            <person name="Arachchi H.M."/>
            <person name="Berlin A."/>
            <person name="Brown A."/>
            <person name="Chapman S.B."/>
            <person name="Chen Z."/>
            <person name="Dunbar C."/>
            <person name="Freedman E."/>
            <person name="Gearin G."/>
            <person name="Gellesch M."/>
            <person name="Goldberg J."/>
            <person name="Griggs A."/>
            <person name="Gujja S."/>
            <person name="Heiman D."/>
            <person name="Howarth C."/>
            <person name="Larson L."/>
            <person name="Lui A."/>
            <person name="MacDonald P.J.P."/>
            <person name="Mehta T."/>
            <person name="Montmayeur A."/>
            <person name="Murphy C."/>
            <person name="Neiman D."/>
            <person name="Pearson M."/>
            <person name="Priest M."/>
            <person name="Roberts A."/>
            <person name="Saif S."/>
            <person name="Shea T."/>
            <person name="Shenoy N."/>
            <person name="Sisk P."/>
            <person name="Stolte C."/>
            <person name="Sykes S."/>
            <person name="Yandava C."/>
            <person name="Wortman J."/>
            <person name="Nusbaum C."/>
            <person name="Birren B."/>
        </authorList>
    </citation>
    <scope>NUCLEOTIDE SEQUENCE</scope>
    <source>
        <strain evidence="12">ATCC 64411</strain>
    </source>
</reference>
<keyword evidence="2" id="KW-0547">Nucleotide-binding</keyword>
<evidence type="ECO:0000256" key="7">
    <source>
        <dbReference type="ARBA" id="ARBA00049014"/>
    </source>
</evidence>
<reference evidence="14" key="1">
    <citation type="submission" date="2010-05" db="EMBL/GenBank/DDBJ databases">
        <title>The genome sequence of Magnaporthe poae strain ATCC 64411.</title>
        <authorList>
            <person name="Ma L.-J."/>
            <person name="Dead R."/>
            <person name="Young S."/>
            <person name="Zeng Q."/>
            <person name="Koehrsen M."/>
            <person name="Alvarado L."/>
            <person name="Berlin A."/>
            <person name="Chapman S.B."/>
            <person name="Chen Z."/>
            <person name="Freedman E."/>
            <person name="Gellesch M."/>
            <person name="Goldberg J."/>
            <person name="Griggs A."/>
            <person name="Gujja S."/>
            <person name="Heilman E.R."/>
            <person name="Heiman D."/>
            <person name="Hepburn T."/>
            <person name="Howarth C."/>
            <person name="Jen D."/>
            <person name="Larson L."/>
            <person name="Mehta T."/>
            <person name="Neiman D."/>
            <person name="Pearson M."/>
            <person name="Roberts A."/>
            <person name="Saif S."/>
            <person name="Shea T."/>
            <person name="Shenoy N."/>
            <person name="Sisk P."/>
            <person name="Stolte C."/>
            <person name="Sykes S."/>
            <person name="Walk T."/>
            <person name="White J."/>
            <person name="Yandava C."/>
            <person name="Haas B."/>
            <person name="Nusbaum C."/>
            <person name="Birren B."/>
        </authorList>
    </citation>
    <scope>NUCLEOTIDE SEQUENCE [LARGE SCALE GENOMIC DNA]</scope>
    <source>
        <strain evidence="14">ATCC 64411 / 73-15</strain>
    </source>
</reference>
<dbReference type="PANTHER" id="PTHR48013">
    <property type="entry name" value="DUAL SPECIFICITY MITOGEN-ACTIVATED PROTEIN KINASE KINASE 5-RELATED"/>
    <property type="match status" value="1"/>
</dbReference>
<protein>
    <recommendedName>
        <fullName evidence="6">mitogen-activated protein kinase kinase</fullName>
        <ecNumber evidence="6">2.7.12.2</ecNumber>
    </recommendedName>
</protein>
<evidence type="ECO:0000313" key="14">
    <source>
        <dbReference type="Proteomes" id="UP000011715"/>
    </source>
</evidence>
<evidence type="ECO:0000256" key="8">
    <source>
        <dbReference type="ARBA" id="ARBA00049299"/>
    </source>
</evidence>
<evidence type="ECO:0000256" key="5">
    <source>
        <dbReference type="ARBA" id="ARBA00038035"/>
    </source>
</evidence>
<feature type="region of interest" description="Disordered" evidence="10">
    <location>
        <begin position="359"/>
        <end position="410"/>
    </location>
</feature>
<evidence type="ECO:0000256" key="3">
    <source>
        <dbReference type="ARBA" id="ARBA00022777"/>
    </source>
</evidence>
<evidence type="ECO:0000256" key="9">
    <source>
        <dbReference type="ARBA" id="ARBA00051693"/>
    </source>
</evidence>
<keyword evidence="1" id="KW-0808">Transferase</keyword>
<feature type="region of interest" description="Disordered" evidence="10">
    <location>
        <begin position="278"/>
        <end position="325"/>
    </location>
</feature>
<gene>
    <name evidence="12" type="ORF">MAPG_05280</name>
</gene>
<evidence type="ECO:0000256" key="10">
    <source>
        <dbReference type="SAM" id="MobiDB-lite"/>
    </source>
</evidence>
<dbReference type="SUPFAM" id="SSF56112">
    <property type="entry name" value="Protein kinase-like (PK-like)"/>
    <property type="match status" value="1"/>
</dbReference>
<comment type="catalytic activity">
    <reaction evidence="8">
        <text>L-threonyl-[protein] + ATP = O-phospho-L-threonyl-[protein] + ADP + H(+)</text>
        <dbReference type="Rhea" id="RHEA:46608"/>
        <dbReference type="Rhea" id="RHEA-COMP:11060"/>
        <dbReference type="Rhea" id="RHEA-COMP:11605"/>
        <dbReference type="ChEBI" id="CHEBI:15378"/>
        <dbReference type="ChEBI" id="CHEBI:30013"/>
        <dbReference type="ChEBI" id="CHEBI:30616"/>
        <dbReference type="ChEBI" id="CHEBI:61977"/>
        <dbReference type="ChEBI" id="CHEBI:456216"/>
        <dbReference type="EC" id="2.7.12.2"/>
    </reaction>
</comment>
<dbReference type="GO" id="GO:0005524">
    <property type="term" value="F:ATP binding"/>
    <property type="evidence" value="ECO:0007669"/>
    <property type="project" value="UniProtKB-KW"/>
</dbReference>
<evidence type="ECO:0000256" key="1">
    <source>
        <dbReference type="ARBA" id="ARBA00022679"/>
    </source>
</evidence>
<dbReference type="PROSITE" id="PS50011">
    <property type="entry name" value="PROTEIN_KINASE_DOM"/>
    <property type="match status" value="1"/>
</dbReference>
<comment type="similarity">
    <text evidence="5">Belongs to the protein kinase superfamily. STE Ser/Thr protein kinase family. MAP kinase kinase subfamily.</text>
</comment>
<reference evidence="12" key="2">
    <citation type="submission" date="2010-05" db="EMBL/GenBank/DDBJ databases">
        <title>The Genome Sequence of Magnaporthe poae strain ATCC 64411.</title>
        <authorList>
            <consortium name="The Broad Institute Genome Sequencing Platform"/>
            <consortium name="Broad Institute Genome Sequencing Center for Infectious Disease"/>
            <person name="Ma L.-J."/>
            <person name="Dead R."/>
            <person name="Young S."/>
            <person name="Zeng Q."/>
            <person name="Koehrsen M."/>
            <person name="Alvarado L."/>
            <person name="Berlin A."/>
            <person name="Chapman S.B."/>
            <person name="Chen Z."/>
            <person name="Freedman E."/>
            <person name="Gellesch M."/>
            <person name="Goldberg J."/>
            <person name="Griggs A."/>
            <person name="Gujja S."/>
            <person name="Heilman E.R."/>
            <person name="Heiman D."/>
            <person name="Hepburn T."/>
            <person name="Howarth C."/>
            <person name="Jen D."/>
            <person name="Larson L."/>
            <person name="Mehta T."/>
            <person name="Neiman D."/>
            <person name="Pearson M."/>
            <person name="Roberts A."/>
            <person name="Saif S."/>
            <person name="Shea T."/>
            <person name="Shenoy N."/>
            <person name="Sisk P."/>
            <person name="Stolte C."/>
            <person name="Sykes S."/>
            <person name="Walk T."/>
            <person name="White J."/>
            <person name="Yandava C."/>
            <person name="Haas B."/>
            <person name="Nusbaum C."/>
            <person name="Birren B."/>
        </authorList>
    </citation>
    <scope>NUCLEOTIDE SEQUENCE</scope>
    <source>
        <strain evidence="12">ATCC 64411</strain>
    </source>
</reference>
<dbReference type="GO" id="GO:0051094">
    <property type="term" value="P:positive regulation of developmental process"/>
    <property type="evidence" value="ECO:0007669"/>
    <property type="project" value="UniProtKB-ARBA"/>
</dbReference>